<dbReference type="GO" id="GO:0016491">
    <property type="term" value="F:oxidoreductase activity"/>
    <property type="evidence" value="ECO:0007669"/>
    <property type="project" value="UniProtKB-KW"/>
</dbReference>
<gene>
    <name evidence="6" type="ORF">QWZ10_01985</name>
</gene>
<dbReference type="PANTHER" id="PTHR10996">
    <property type="entry name" value="2-HYDROXYACID DEHYDROGENASE-RELATED"/>
    <property type="match status" value="1"/>
</dbReference>
<name>A0ABT8D236_9RHOB</name>
<evidence type="ECO:0000256" key="2">
    <source>
        <dbReference type="ARBA" id="ARBA00023027"/>
    </source>
</evidence>
<dbReference type="InterPro" id="IPR006139">
    <property type="entry name" value="D-isomer_2_OHA_DH_cat_dom"/>
</dbReference>
<protein>
    <submittedName>
        <fullName evidence="6">D-glycerate dehydrogenase</fullName>
        <ecNumber evidence="6">1.1.1.-</ecNumber>
    </submittedName>
</protein>
<evidence type="ECO:0000313" key="7">
    <source>
        <dbReference type="Proteomes" id="UP001243846"/>
    </source>
</evidence>
<evidence type="ECO:0000259" key="4">
    <source>
        <dbReference type="Pfam" id="PF00389"/>
    </source>
</evidence>
<dbReference type="PANTHER" id="PTHR10996:SF178">
    <property type="entry name" value="2-HYDROXYACID DEHYDROGENASE YGL185C-RELATED"/>
    <property type="match status" value="1"/>
</dbReference>
<dbReference type="SUPFAM" id="SSF52283">
    <property type="entry name" value="Formate/glycerate dehydrogenase catalytic domain-like"/>
    <property type="match status" value="1"/>
</dbReference>
<evidence type="ECO:0000256" key="3">
    <source>
        <dbReference type="RuleBase" id="RU003719"/>
    </source>
</evidence>
<dbReference type="RefSeq" id="WP_377688538.1">
    <property type="nucleotide sequence ID" value="NZ_JBHMDZ010000049.1"/>
</dbReference>
<reference evidence="7" key="1">
    <citation type="journal article" date="2019" name="Int. J. Syst. Evol. Microbiol.">
        <title>The Global Catalogue of Microorganisms (GCM) 10K type strain sequencing project: providing services to taxonomists for standard genome sequencing and annotation.</title>
        <authorList>
            <consortium name="The Broad Institute Genomics Platform"/>
            <consortium name="The Broad Institute Genome Sequencing Center for Infectious Disease"/>
            <person name="Wu L."/>
            <person name="Ma J."/>
        </authorList>
    </citation>
    <scope>NUCLEOTIDE SEQUENCE [LARGE SCALE GENOMIC DNA]</scope>
    <source>
        <strain evidence="7">CECT 8482</strain>
    </source>
</reference>
<feature type="domain" description="D-isomer specific 2-hydroxyacid dehydrogenase catalytic" evidence="4">
    <location>
        <begin position="5"/>
        <end position="318"/>
    </location>
</feature>
<feature type="domain" description="D-isomer specific 2-hydroxyacid dehydrogenase NAD-binding" evidence="5">
    <location>
        <begin position="109"/>
        <end position="286"/>
    </location>
</feature>
<dbReference type="EC" id="1.1.1.-" evidence="6"/>
<dbReference type="Gene3D" id="3.40.50.720">
    <property type="entry name" value="NAD(P)-binding Rossmann-like Domain"/>
    <property type="match status" value="2"/>
</dbReference>
<comment type="caution">
    <text evidence="6">The sequence shown here is derived from an EMBL/GenBank/DDBJ whole genome shotgun (WGS) entry which is preliminary data.</text>
</comment>
<dbReference type="SUPFAM" id="SSF51735">
    <property type="entry name" value="NAD(P)-binding Rossmann-fold domains"/>
    <property type="match status" value="1"/>
</dbReference>
<keyword evidence="7" id="KW-1185">Reference proteome</keyword>
<dbReference type="CDD" id="cd05301">
    <property type="entry name" value="GDH"/>
    <property type="match status" value="1"/>
</dbReference>
<organism evidence="6 7">
    <name type="scientific">Paracoccus cavernae</name>
    <dbReference type="NCBI Taxonomy" id="1571207"/>
    <lineage>
        <taxon>Bacteria</taxon>
        <taxon>Pseudomonadati</taxon>
        <taxon>Pseudomonadota</taxon>
        <taxon>Alphaproteobacteria</taxon>
        <taxon>Rhodobacterales</taxon>
        <taxon>Paracoccaceae</taxon>
        <taxon>Paracoccus</taxon>
    </lineage>
</organism>
<dbReference type="PROSITE" id="PS00065">
    <property type="entry name" value="D_2_HYDROXYACID_DH_1"/>
    <property type="match status" value="1"/>
</dbReference>
<keyword evidence="1 3" id="KW-0560">Oxidoreductase</keyword>
<dbReference type="InterPro" id="IPR050223">
    <property type="entry name" value="D-isomer_2-hydroxyacid_DH"/>
</dbReference>
<evidence type="ECO:0000313" key="6">
    <source>
        <dbReference type="EMBL" id="MDN3710893.1"/>
    </source>
</evidence>
<evidence type="ECO:0000259" key="5">
    <source>
        <dbReference type="Pfam" id="PF02826"/>
    </source>
</evidence>
<dbReference type="EMBL" id="JAUFRC010000001">
    <property type="protein sequence ID" value="MDN3710893.1"/>
    <property type="molecule type" value="Genomic_DNA"/>
</dbReference>
<dbReference type="Pfam" id="PF00389">
    <property type="entry name" value="2-Hacid_dh"/>
    <property type="match status" value="1"/>
</dbReference>
<comment type="similarity">
    <text evidence="3">Belongs to the D-isomer specific 2-hydroxyacid dehydrogenase family.</text>
</comment>
<proteinExistence type="inferred from homology"/>
<keyword evidence="2" id="KW-0520">NAD</keyword>
<dbReference type="InterPro" id="IPR006140">
    <property type="entry name" value="D-isomer_DH_NAD-bd"/>
</dbReference>
<dbReference type="Pfam" id="PF02826">
    <property type="entry name" value="2-Hacid_dh_C"/>
    <property type="match status" value="1"/>
</dbReference>
<dbReference type="Proteomes" id="UP001243846">
    <property type="component" value="Unassembled WGS sequence"/>
</dbReference>
<dbReference type="InterPro" id="IPR029752">
    <property type="entry name" value="D-isomer_DH_CS1"/>
</dbReference>
<evidence type="ECO:0000256" key="1">
    <source>
        <dbReference type="ARBA" id="ARBA00023002"/>
    </source>
</evidence>
<dbReference type="InterPro" id="IPR036291">
    <property type="entry name" value="NAD(P)-bd_dom_sf"/>
</dbReference>
<sequence length="318" mass="33550">MKLLVTRRMTASAERSLAARFDADFEDVLEGLSEEQAARALQDYDLILPTLGDRFTAAAFAAAKPLRCKLIANFGAGYNHIDSAAAAAHGVPVTNTPGVVTDATADIAMTLILMAARRAGEGERLVRSGGWTGWQPTQLLGTQVSGKTVGIIGMGRIGKAIAQRCHYGFGMRVVFFNRSPVTATDFPAEQIPNLHDMLAEADFAVVAVPGGAGTRHLIGAAELDRLGPSSHLINIARGDVVEEAALITALAAGKIAGAGLDVYEREPLVPDALKAFENVTLLPHLGTATEEVRTAMAMRAMANLVAFVDGQPLPDRVN</sequence>
<accession>A0ABT8D236</accession>